<evidence type="ECO:0000313" key="4">
    <source>
        <dbReference type="Proteomes" id="UP000065511"/>
    </source>
</evidence>
<dbReference type="GO" id="GO:0032259">
    <property type="term" value="P:methylation"/>
    <property type="evidence" value="ECO:0007669"/>
    <property type="project" value="UniProtKB-KW"/>
</dbReference>
<sequence length="372" mass="42521">MLNSNKEIPFRYDIVGSFLRPDSLKKARSAFANGRISKEELTTIEDQEIIDLIEKQKAAGLHAVTDGEFRRRWWHLDFIAGLNGITVYDFQTTAFGITTEAQGSYVSGPLSFSNDHPFLDHFRFTQKHASPTLAKQTIPGPNMIFLDSLILSKQYNEQPIYDSLELFKKDLITTYQDAIQAFYNAGCRYLQLDDTSWGGLFDDRFREMIKTNGLDADQLLEDFQEVTEKALANKPDDLAVTFHFCKGNFQSHWLYNGSYEKIAKNLFSIKAFDGFFLEYDDERSGGFEPLKELKDQRIVLGLVTTKHGHLEDISDIKIRINEASKFIPLDQICLSPQCGFASTHEGNHLTEAEQWEKIELVKTIAEAIWQDA</sequence>
<dbReference type="SUPFAM" id="SSF51726">
    <property type="entry name" value="UROD/MetE-like"/>
    <property type="match status" value="1"/>
</dbReference>
<dbReference type="NCBIfam" id="NF005085">
    <property type="entry name" value="PRK06520.1"/>
    <property type="match status" value="1"/>
</dbReference>
<reference evidence="3 5" key="1">
    <citation type="submission" date="2014-12" db="EMBL/GenBank/DDBJ databases">
        <title>Draft genome sequences of 29 type strains of Enterococci.</title>
        <authorList>
            <person name="Zhong Z."/>
            <person name="Sun Z."/>
            <person name="Liu W."/>
            <person name="Zhang W."/>
            <person name="Zhang H."/>
        </authorList>
    </citation>
    <scope>NUCLEOTIDE SEQUENCE [LARGE SCALE GENOMIC DNA]</scope>
    <source>
        <strain evidence="3 5">DSM 22801</strain>
    </source>
</reference>
<dbReference type="EMBL" id="JXLC01000016">
    <property type="protein sequence ID" value="OJG91231.1"/>
    <property type="molecule type" value="Genomic_DNA"/>
</dbReference>
<dbReference type="Pfam" id="PF01717">
    <property type="entry name" value="Meth_synt_2"/>
    <property type="match status" value="1"/>
</dbReference>
<dbReference type="InterPro" id="IPR002629">
    <property type="entry name" value="Met_Synth_C/arc"/>
</dbReference>
<dbReference type="Proteomes" id="UP000183039">
    <property type="component" value="Unassembled WGS sequence"/>
</dbReference>
<gene>
    <name evidence="2" type="ORF">ATZ33_03815</name>
    <name evidence="3" type="ORF">RV15_GL000861</name>
</gene>
<dbReference type="InterPro" id="IPR038071">
    <property type="entry name" value="UROD/MetE-like_sf"/>
</dbReference>
<dbReference type="GO" id="GO:0009086">
    <property type="term" value="P:methionine biosynthetic process"/>
    <property type="evidence" value="ECO:0007669"/>
    <property type="project" value="InterPro"/>
</dbReference>
<keyword evidence="2" id="KW-0808">Transferase</keyword>
<evidence type="ECO:0000313" key="3">
    <source>
        <dbReference type="EMBL" id="OJG91231.1"/>
    </source>
</evidence>
<keyword evidence="4" id="KW-1185">Reference proteome</keyword>
<dbReference type="Proteomes" id="UP000065511">
    <property type="component" value="Chromosome"/>
</dbReference>
<dbReference type="OrthoDB" id="6430685at2"/>
<dbReference type="EMBL" id="CP013614">
    <property type="protein sequence ID" value="ALS00528.1"/>
    <property type="molecule type" value="Genomic_DNA"/>
</dbReference>
<dbReference type="KEGG" id="ess:ATZ33_03815"/>
<dbReference type="PANTHER" id="PTHR43844:SF1">
    <property type="entry name" value="METHIONINE SYNTHASE"/>
    <property type="match status" value="1"/>
</dbReference>
<accession>A0A0S3K888</accession>
<dbReference type="AlphaFoldDB" id="A0A0S3K888"/>
<dbReference type="Gene3D" id="3.20.20.210">
    <property type="match status" value="1"/>
</dbReference>
<protein>
    <submittedName>
        <fullName evidence="2">5-methyltetrahydropteroyltriglutamate--homocysteine methyltransferase</fullName>
    </submittedName>
</protein>
<dbReference type="RefSeq" id="WP_071878172.1">
    <property type="nucleotide sequence ID" value="NZ_JXLC01000016.1"/>
</dbReference>
<proteinExistence type="predicted"/>
<reference evidence="2 4" key="2">
    <citation type="submission" date="2015-12" db="EMBL/GenBank/DDBJ databases">
        <authorList>
            <person name="Lauer A."/>
            <person name="Humrighouse B."/>
            <person name="Loparev V."/>
            <person name="Shewmaker P.L."/>
            <person name="Whitney A.M."/>
            <person name="McLaughlin R.W."/>
        </authorList>
    </citation>
    <scope>NUCLEOTIDE SEQUENCE [LARGE SCALE GENOMIC DNA]</scope>
    <source>
        <strain evidence="2 4">LMG 23085</strain>
    </source>
</reference>
<evidence type="ECO:0000313" key="2">
    <source>
        <dbReference type="EMBL" id="ALS00528.1"/>
    </source>
</evidence>
<dbReference type="PANTHER" id="PTHR43844">
    <property type="entry name" value="METHIONINE SYNTHASE"/>
    <property type="match status" value="1"/>
</dbReference>
<evidence type="ECO:0000259" key="1">
    <source>
        <dbReference type="Pfam" id="PF01717"/>
    </source>
</evidence>
<name>A0A0S3K888_9ENTE</name>
<feature type="domain" description="Cobalamin-independent methionine synthase MetE C-terminal/archaeal" evidence="1">
    <location>
        <begin position="15"/>
        <end position="343"/>
    </location>
</feature>
<dbReference type="CDD" id="cd03311">
    <property type="entry name" value="CIMS_C_terminal_like"/>
    <property type="match status" value="1"/>
</dbReference>
<organism evidence="3 5">
    <name type="scientific">Enterococcus silesiacus</name>
    <dbReference type="NCBI Taxonomy" id="332949"/>
    <lineage>
        <taxon>Bacteria</taxon>
        <taxon>Bacillati</taxon>
        <taxon>Bacillota</taxon>
        <taxon>Bacilli</taxon>
        <taxon>Lactobacillales</taxon>
        <taxon>Enterococcaceae</taxon>
        <taxon>Enterococcus</taxon>
    </lineage>
</organism>
<evidence type="ECO:0000313" key="5">
    <source>
        <dbReference type="Proteomes" id="UP000183039"/>
    </source>
</evidence>
<dbReference type="GO" id="GO:0003871">
    <property type="term" value="F:5-methyltetrahydropteroyltriglutamate-homocysteine S-methyltransferase activity"/>
    <property type="evidence" value="ECO:0007669"/>
    <property type="project" value="InterPro"/>
</dbReference>
<dbReference type="GO" id="GO:0008270">
    <property type="term" value="F:zinc ion binding"/>
    <property type="evidence" value="ECO:0007669"/>
    <property type="project" value="InterPro"/>
</dbReference>
<keyword evidence="2" id="KW-0489">Methyltransferase</keyword>